<dbReference type="SUPFAM" id="SSF56112">
    <property type="entry name" value="Protein kinase-like (PK-like)"/>
    <property type="match status" value="1"/>
</dbReference>
<sequence length="334" mass="37313">MSNQPKVNLSEKFKFGTQLGKGSFATVVVATEVATGTAYAMKVIDKARCRGQEEHIVKEITILKKIRHPNIVQLFDVFETRDKLYLQMEYVTGGELFDRIVNRGNYTELDARTLIKSILEAVTYLHRQNIVHRDLKPENLLMAGPNDSPPPPTPRASDDIDQVKLADFGLATMAETDFMLKTSCGTLTYVAPEILRQEKYGKPVDMWSIGVITYILLCGYPPFWAEDDTGVLELTLRGKFKFFSPDWDSITPTAKDFISRLIVVDPSKRMTCEDAIAHPWIAAAEEAPKRVLTSVGDNLVKNFNAKRRLRVSAMGCAGLVPGCDSFDTIVCSLI</sequence>
<keyword evidence="5 6" id="KW-0067">ATP-binding</keyword>
<proteinExistence type="inferred from homology"/>
<keyword evidence="1 7" id="KW-0723">Serine/threonine-protein kinase</keyword>
<dbReference type="Proteomes" id="UP000070544">
    <property type="component" value="Unassembled WGS sequence"/>
</dbReference>
<dbReference type="InterPro" id="IPR011009">
    <property type="entry name" value="Kinase-like_dom_sf"/>
</dbReference>
<evidence type="ECO:0000256" key="6">
    <source>
        <dbReference type="PROSITE-ProRule" id="PRU10141"/>
    </source>
</evidence>
<dbReference type="PROSITE" id="PS00107">
    <property type="entry name" value="PROTEIN_KINASE_ATP"/>
    <property type="match status" value="1"/>
</dbReference>
<dbReference type="EMBL" id="KQ965732">
    <property type="protein sequence ID" value="KXS21686.1"/>
    <property type="molecule type" value="Genomic_DNA"/>
</dbReference>
<dbReference type="GO" id="GO:0005524">
    <property type="term" value="F:ATP binding"/>
    <property type="evidence" value="ECO:0007669"/>
    <property type="project" value="UniProtKB-UniRule"/>
</dbReference>
<dbReference type="InterPro" id="IPR017441">
    <property type="entry name" value="Protein_kinase_ATP_BS"/>
</dbReference>
<dbReference type="STRING" id="1344416.A0A139AY69"/>
<comment type="similarity">
    <text evidence="7">Belongs to the protein kinase superfamily.</text>
</comment>
<evidence type="ECO:0000256" key="2">
    <source>
        <dbReference type="ARBA" id="ARBA00022679"/>
    </source>
</evidence>
<evidence type="ECO:0000256" key="1">
    <source>
        <dbReference type="ARBA" id="ARBA00022527"/>
    </source>
</evidence>
<name>A0A139AY69_GONPJ</name>
<evidence type="ECO:0000256" key="3">
    <source>
        <dbReference type="ARBA" id="ARBA00022741"/>
    </source>
</evidence>
<keyword evidence="10" id="KW-1185">Reference proteome</keyword>
<feature type="binding site" evidence="6">
    <location>
        <position position="42"/>
    </location>
    <ligand>
        <name>ATP</name>
        <dbReference type="ChEBI" id="CHEBI:30616"/>
    </ligand>
</feature>
<accession>A0A139AY69</accession>
<reference evidence="9 10" key="1">
    <citation type="journal article" date="2015" name="Genome Biol. Evol.">
        <title>Phylogenomic analyses indicate that early fungi evolved digesting cell walls of algal ancestors of land plants.</title>
        <authorList>
            <person name="Chang Y."/>
            <person name="Wang S."/>
            <person name="Sekimoto S."/>
            <person name="Aerts A.L."/>
            <person name="Choi C."/>
            <person name="Clum A."/>
            <person name="LaButti K.M."/>
            <person name="Lindquist E.A."/>
            <person name="Yee Ngan C."/>
            <person name="Ohm R.A."/>
            <person name="Salamov A.A."/>
            <person name="Grigoriev I.V."/>
            <person name="Spatafora J.W."/>
            <person name="Berbee M.L."/>
        </authorList>
    </citation>
    <scope>NUCLEOTIDE SEQUENCE [LARGE SCALE GENOMIC DNA]</scope>
    <source>
        <strain evidence="9 10">JEL478</strain>
    </source>
</reference>
<evidence type="ECO:0000313" key="9">
    <source>
        <dbReference type="EMBL" id="KXS21686.1"/>
    </source>
</evidence>
<keyword evidence="3 6" id="KW-0547">Nucleotide-binding</keyword>
<keyword evidence="2" id="KW-0808">Transferase</keyword>
<dbReference type="Pfam" id="PF00069">
    <property type="entry name" value="Pkinase"/>
    <property type="match status" value="1"/>
</dbReference>
<dbReference type="PROSITE" id="PS50011">
    <property type="entry name" value="PROTEIN_KINASE_DOM"/>
    <property type="match status" value="1"/>
</dbReference>
<dbReference type="FunFam" id="3.30.200.20:FF:000315">
    <property type="entry name" value="Calcium-dependent protein kinase 3"/>
    <property type="match status" value="1"/>
</dbReference>
<evidence type="ECO:0000256" key="4">
    <source>
        <dbReference type="ARBA" id="ARBA00022777"/>
    </source>
</evidence>
<dbReference type="AlphaFoldDB" id="A0A139AY69"/>
<dbReference type="PANTHER" id="PTHR24347">
    <property type="entry name" value="SERINE/THREONINE-PROTEIN KINASE"/>
    <property type="match status" value="1"/>
</dbReference>
<evidence type="ECO:0000313" key="10">
    <source>
        <dbReference type="Proteomes" id="UP000070544"/>
    </source>
</evidence>
<evidence type="ECO:0000256" key="5">
    <source>
        <dbReference type="ARBA" id="ARBA00022840"/>
    </source>
</evidence>
<feature type="domain" description="Protein kinase" evidence="8">
    <location>
        <begin position="13"/>
        <end position="281"/>
    </location>
</feature>
<evidence type="ECO:0000256" key="7">
    <source>
        <dbReference type="RuleBase" id="RU000304"/>
    </source>
</evidence>
<dbReference type="FunFam" id="1.10.510.10:FF:000026">
    <property type="entry name" value="Calcium/calmodulin-dependent protein kinase type 1"/>
    <property type="match status" value="1"/>
</dbReference>
<gene>
    <name evidence="9" type="ORF">M427DRAFT_276552</name>
</gene>
<dbReference type="GO" id="GO:0004674">
    <property type="term" value="F:protein serine/threonine kinase activity"/>
    <property type="evidence" value="ECO:0007669"/>
    <property type="project" value="UniProtKB-KW"/>
</dbReference>
<evidence type="ECO:0000259" key="8">
    <source>
        <dbReference type="PROSITE" id="PS50011"/>
    </source>
</evidence>
<dbReference type="OMA" id="PMKRYTC"/>
<dbReference type="OrthoDB" id="40902at2759"/>
<dbReference type="Gene3D" id="1.10.510.10">
    <property type="entry name" value="Transferase(Phosphotransferase) domain 1"/>
    <property type="match status" value="1"/>
</dbReference>
<organism evidence="9 10">
    <name type="scientific">Gonapodya prolifera (strain JEL478)</name>
    <name type="common">Monoblepharis prolifera</name>
    <dbReference type="NCBI Taxonomy" id="1344416"/>
    <lineage>
        <taxon>Eukaryota</taxon>
        <taxon>Fungi</taxon>
        <taxon>Fungi incertae sedis</taxon>
        <taxon>Chytridiomycota</taxon>
        <taxon>Chytridiomycota incertae sedis</taxon>
        <taxon>Monoblepharidomycetes</taxon>
        <taxon>Monoblepharidales</taxon>
        <taxon>Gonapodyaceae</taxon>
        <taxon>Gonapodya</taxon>
    </lineage>
</organism>
<dbReference type="PROSITE" id="PS00108">
    <property type="entry name" value="PROTEIN_KINASE_ST"/>
    <property type="match status" value="1"/>
</dbReference>
<protein>
    <submittedName>
        <fullName evidence="9">Pkinase-domain-containing protein</fullName>
    </submittedName>
</protein>
<dbReference type="InterPro" id="IPR008271">
    <property type="entry name" value="Ser/Thr_kinase_AS"/>
</dbReference>
<dbReference type="SMART" id="SM00220">
    <property type="entry name" value="S_TKc"/>
    <property type="match status" value="1"/>
</dbReference>
<dbReference type="CDD" id="cd05117">
    <property type="entry name" value="STKc_CAMK"/>
    <property type="match status" value="1"/>
</dbReference>
<dbReference type="InterPro" id="IPR000719">
    <property type="entry name" value="Prot_kinase_dom"/>
</dbReference>
<keyword evidence="4 9" id="KW-0418">Kinase</keyword>